<protein>
    <submittedName>
        <fullName evidence="3">Uncharacterized protein</fullName>
    </submittedName>
</protein>
<evidence type="ECO:0000313" key="4">
    <source>
        <dbReference type="Proteomes" id="UP000029981"/>
    </source>
</evidence>
<evidence type="ECO:0000313" key="3">
    <source>
        <dbReference type="EMBL" id="KGN53725.1"/>
    </source>
</evidence>
<proteinExistence type="predicted"/>
<dbReference type="EMBL" id="CM002925">
    <property type="protein sequence ID" value="KGN53725.1"/>
    <property type="molecule type" value="Genomic_DNA"/>
</dbReference>
<reference evidence="3 4" key="2">
    <citation type="journal article" date="2009" name="PLoS ONE">
        <title>An integrated genetic and cytogenetic map of the cucumber genome.</title>
        <authorList>
            <person name="Ren Y."/>
            <person name="Zhang Z."/>
            <person name="Liu J."/>
            <person name="Staub J.E."/>
            <person name="Han Y."/>
            <person name="Cheng Z."/>
            <person name="Li X."/>
            <person name="Lu J."/>
            <person name="Miao H."/>
            <person name="Kang H."/>
            <person name="Xie B."/>
            <person name="Gu X."/>
            <person name="Wang X."/>
            <person name="Du Y."/>
            <person name="Jin W."/>
            <person name="Huang S."/>
        </authorList>
    </citation>
    <scope>NUCLEOTIDE SEQUENCE [LARGE SCALE GENOMIC DNA]</scope>
    <source>
        <strain evidence="4">cv. 9930</strain>
    </source>
</reference>
<gene>
    <name evidence="3" type="ORF">Csa_4G111600</name>
</gene>
<dbReference type="Proteomes" id="UP000029981">
    <property type="component" value="Chromosome 4"/>
</dbReference>
<feature type="transmembrane region" description="Helical" evidence="1">
    <location>
        <begin position="48"/>
        <end position="70"/>
    </location>
</feature>
<dbReference type="Gramene" id="KGN53725">
    <property type="protein sequence ID" value="KGN53725"/>
    <property type="gene ID" value="Csa_4G111600"/>
</dbReference>
<feature type="signal peptide" evidence="2">
    <location>
        <begin position="1"/>
        <end position="24"/>
    </location>
</feature>
<keyword evidence="2" id="KW-0732">Signal</keyword>
<evidence type="ECO:0000256" key="2">
    <source>
        <dbReference type="SAM" id="SignalP"/>
    </source>
</evidence>
<keyword evidence="1" id="KW-1133">Transmembrane helix</keyword>
<name>A0A0A0KVS3_CUCSA</name>
<accession>A0A0A0KVS3</accession>
<reference evidence="3 4" key="4">
    <citation type="journal article" date="2011" name="BMC Genomics">
        <title>RNA-Seq improves annotation of protein-coding genes in the cucumber genome.</title>
        <authorList>
            <person name="Li Z."/>
            <person name="Zhang Z."/>
            <person name="Yan P."/>
            <person name="Huang S."/>
            <person name="Fei Z."/>
            <person name="Lin K."/>
        </authorList>
    </citation>
    <scope>NUCLEOTIDE SEQUENCE [LARGE SCALE GENOMIC DNA]</scope>
    <source>
        <strain evidence="4">cv. 9930</strain>
    </source>
</reference>
<sequence length="71" mass="7495">MAAPPSAVLSVVLVALLLICVANAHEGHAHPPSSEHHLAPPPQHSAAIINSLSYFWSMAMAMVAASWIILF</sequence>
<reference evidence="3 4" key="1">
    <citation type="journal article" date="2009" name="Nat. Genet.">
        <title>The genome of the cucumber, Cucumis sativus L.</title>
        <authorList>
            <person name="Huang S."/>
            <person name="Li R."/>
            <person name="Zhang Z."/>
            <person name="Li L."/>
            <person name="Gu X."/>
            <person name="Fan W."/>
            <person name="Lucas W.J."/>
            <person name="Wang X."/>
            <person name="Xie B."/>
            <person name="Ni P."/>
            <person name="Ren Y."/>
            <person name="Zhu H."/>
            <person name="Li J."/>
            <person name="Lin K."/>
            <person name="Jin W."/>
            <person name="Fei Z."/>
            <person name="Li G."/>
            <person name="Staub J."/>
            <person name="Kilian A."/>
            <person name="van der Vossen E.A."/>
            <person name="Wu Y."/>
            <person name="Guo J."/>
            <person name="He J."/>
            <person name="Jia Z."/>
            <person name="Ren Y."/>
            <person name="Tian G."/>
            <person name="Lu Y."/>
            <person name="Ruan J."/>
            <person name="Qian W."/>
            <person name="Wang M."/>
            <person name="Huang Q."/>
            <person name="Li B."/>
            <person name="Xuan Z."/>
            <person name="Cao J."/>
            <person name="Asan"/>
            <person name="Wu Z."/>
            <person name="Zhang J."/>
            <person name="Cai Q."/>
            <person name="Bai Y."/>
            <person name="Zhao B."/>
            <person name="Han Y."/>
            <person name="Li Y."/>
            <person name="Li X."/>
            <person name="Wang S."/>
            <person name="Shi Q."/>
            <person name="Liu S."/>
            <person name="Cho W.K."/>
            <person name="Kim J.Y."/>
            <person name="Xu Y."/>
            <person name="Heller-Uszynska K."/>
            <person name="Miao H."/>
            <person name="Cheng Z."/>
            <person name="Zhang S."/>
            <person name="Wu J."/>
            <person name="Yang Y."/>
            <person name="Kang H."/>
            <person name="Li M."/>
            <person name="Liang H."/>
            <person name="Ren X."/>
            <person name="Shi Z."/>
            <person name="Wen M."/>
            <person name="Jian M."/>
            <person name="Yang H."/>
            <person name="Zhang G."/>
            <person name="Yang Z."/>
            <person name="Chen R."/>
            <person name="Liu S."/>
            <person name="Li J."/>
            <person name="Ma L."/>
            <person name="Liu H."/>
            <person name="Zhou Y."/>
            <person name="Zhao J."/>
            <person name="Fang X."/>
            <person name="Li G."/>
            <person name="Fang L."/>
            <person name="Li Y."/>
            <person name="Liu D."/>
            <person name="Zheng H."/>
            <person name="Zhang Y."/>
            <person name="Qin N."/>
            <person name="Li Z."/>
            <person name="Yang G."/>
            <person name="Yang S."/>
            <person name="Bolund L."/>
            <person name="Kristiansen K."/>
            <person name="Zheng H."/>
            <person name="Li S."/>
            <person name="Zhang X."/>
            <person name="Yang H."/>
            <person name="Wang J."/>
            <person name="Sun R."/>
            <person name="Zhang B."/>
            <person name="Jiang S."/>
            <person name="Wang J."/>
            <person name="Du Y."/>
            <person name="Li S."/>
        </authorList>
    </citation>
    <scope>NUCLEOTIDE SEQUENCE [LARGE SCALE GENOMIC DNA]</scope>
    <source>
        <strain evidence="4">cv. 9930</strain>
    </source>
</reference>
<keyword evidence="1" id="KW-0812">Transmembrane</keyword>
<evidence type="ECO:0000256" key="1">
    <source>
        <dbReference type="SAM" id="Phobius"/>
    </source>
</evidence>
<organism evidence="3 4">
    <name type="scientific">Cucumis sativus</name>
    <name type="common">Cucumber</name>
    <dbReference type="NCBI Taxonomy" id="3659"/>
    <lineage>
        <taxon>Eukaryota</taxon>
        <taxon>Viridiplantae</taxon>
        <taxon>Streptophyta</taxon>
        <taxon>Embryophyta</taxon>
        <taxon>Tracheophyta</taxon>
        <taxon>Spermatophyta</taxon>
        <taxon>Magnoliopsida</taxon>
        <taxon>eudicotyledons</taxon>
        <taxon>Gunneridae</taxon>
        <taxon>Pentapetalae</taxon>
        <taxon>rosids</taxon>
        <taxon>fabids</taxon>
        <taxon>Cucurbitales</taxon>
        <taxon>Cucurbitaceae</taxon>
        <taxon>Benincaseae</taxon>
        <taxon>Cucumis</taxon>
    </lineage>
</organism>
<dbReference type="AlphaFoldDB" id="A0A0A0KVS3"/>
<keyword evidence="4" id="KW-1185">Reference proteome</keyword>
<feature type="chain" id="PRO_5001972510" evidence="2">
    <location>
        <begin position="25"/>
        <end position="71"/>
    </location>
</feature>
<reference evidence="3 4" key="3">
    <citation type="journal article" date="2010" name="BMC Genomics">
        <title>Transcriptome sequencing and comparative analysis of cucumber flowers with different sex types.</title>
        <authorList>
            <person name="Guo S."/>
            <person name="Zheng Y."/>
            <person name="Joung J.G."/>
            <person name="Liu S."/>
            <person name="Zhang Z."/>
            <person name="Crasta O.R."/>
            <person name="Sobral B.W."/>
            <person name="Xu Y."/>
            <person name="Huang S."/>
            <person name="Fei Z."/>
        </authorList>
    </citation>
    <scope>NUCLEOTIDE SEQUENCE [LARGE SCALE GENOMIC DNA]</scope>
    <source>
        <strain evidence="4">cv. 9930</strain>
    </source>
</reference>
<keyword evidence="1" id="KW-0472">Membrane</keyword>